<feature type="domain" description="GST N-terminal" evidence="1">
    <location>
        <begin position="1"/>
        <end position="80"/>
    </location>
</feature>
<organism evidence="3 4">
    <name type="scientific">Bradyrhizobium campsiandrae</name>
    <dbReference type="NCBI Taxonomy" id="1729892"/>
    <lineage>
        <taxon>Bacteria</taxon>
        <taxon>Pseudomonadati</taxon>
        <taxon>Pseudomonadota</taxon>
        <taxon>Alphaproteobacteria</taxon>
        <taxon>Hyphomicrobiales</taxon>
        <taxon>Nitrobacteraceae</taxon>
        <taxon>Bradyrhizobium</taxon>
    </lineage>
</organism>
<proteinExistence type="predicted"/>
<dbReference type="SUPFAM" id="SSF47616">
    <property type="entry name" value="GST C-terminal domain-like"/>
    <property type="match status" value="1"/>
</dbReference>
<dbReference type="PANTHER" id="PTHR44051:SF8">
    <property type="entry name" value="GLUTATHIONE S-TRANSFERASE GSTA"/>
    <property type="match status" value="1"/>
</dbReference>
<dbReference type="InterPro" id="IPR004046">
    <property type="entry name" value="GST_C"/>
</dbReference>
<protein>
    <submittedName>
        <fullName evidence="3">Glutathione S-transferase N-terminal domain-containing protein</fullName>
    </submittedName>
</protein>
<dbReference type="CDD" id="cd03057">
    <property type="entry name" value="GST_N_Beta"/>
    <property type="match status" value="1"/>
</dbReference>
<feature type="domain" description="GST C-terminal" evidence="2">
    <location>
        <begin position="86"/>
        <end position="213"/>
    </location>
</feature>
<dbReference type="SUPFAM" id="SSF52833">
    <property type="entry name" value="Thioredoxin-like"/>
    <property type="match status" value="1"/>
</dbReference>
<dbReference type="Gene3D" id="1.20.1050.10">
    <property type="match status" value="1"/>
</dbReference>
<dbReference type="PANTHER" id="PTHR44051">
    <property type="entry name" value="GLUTATHIONE S-TRANSFERASE-RELATED"/>
    <property type="match status" value="1"/>
</dbReference>
<dbReference type="Proteomes" id="UP000639516">
    <property type="component" value="Unassembled WGS sequence"/>
</dbReference>
<dbReference type="SFLD" id="SFLDG00358">
    <property type="entry name" value="Main_(cytGST)"/>
    <property type="match status" value="1"/>
</dbReference>
<accession>A0ABR7UBS2</accession>
<dbReference type="PROSITE" id="PS50405">
    <property type="entry name" value="GST_CTER"/>
    <property type="match status" value="1"/>
</dbReference>
<dbReference type="Gene3D" id="3.40.30.10">
    <property type="entry name" value="Glutaredoxin"/>
    <property type="match status" value="1"/>
</dbReference>
<dbReference type="Pfam" id="PF00043">
    <property type="entry name" value="GST_C"/>
    <property type="match status" value="1"/>
</dbReference>
<dbReference type="InterPro" id="IPR010987">
    <property type="entry name" value="Glutathione-S-Trfase_C-like"/>
</dbReference>
<evidence type="ECO:0000259" key="1">
    <source>
        <dbReference type="PROSITE" id="PS50404"/>
    </source>
</evidence>
<sequence>MIELYYYPSYISLLPHILLHEIGVEHRLVFVDRYASIHKREAYLNLNPNGLIPVLKERDLILYEASAISLYLADKHPGSRLAPELGTDGRAHFYKWLMWLATNLHPALSNYLHPNKWTADEAAQVKLRSGAETRVAELFDIIDAELAINARPWLLGEDYSLLDAYAFVLCRWSRGMARPGASWPHFGPYANRIAERPAVLRALKAEHLSEPWI</sequence>
<dbReference type="InterPro" id="IPR036249">
    <property type="entry name" value="Thioredoxin-like_sf"/>
</dbReference>
<dbReference type="InterPro" id="IPR004045">
    <property type="entry name" value="Glutathione_S-Trfase_N"/>
</dbReference>
<evidence type="ECO:0000313" key="3">
    <source>
        <dbReference type="EMBL" id="MBC9980882.1"/>
    </source>
</evidence>
<gene>
    <name evidence="3" type="ORF">HA482_22020</name>
</gene>
<dbReference type="RefSeq" id="WP_188100825.1">
    <property type="nucleotide sequence ID" value="NZ_JAANIH010000019.1"/>
</dbReference>
<dbReference type="Pfam" id="PF13409">
    <property type="entry name" value="GST_N_2"/>
    <property type="match status" value="1"/>
</dbReference>
<dbReference type="InterPro" id="IPR040079">
    <property type="entry name" value="Glutathione_S-Trfase"/>
</dbReference>
<dbReference type="PROSITE" id="PS50404">
    <property type="entry name" value="GST_NTER"/>
    <property type="match status" value="1"/>
</dbReference>
<name>A0ABR7UBS2_9BRAD</name>
<evidence type="ECO:0000313" key="4">
    <source>
        <dbReference type="Proteomes" id="UP000639516"/>
    </source>
</evidence>
<dbReference type="InterPro" id="IPR036282">
    <property type="entry name" value="Glutathione-S-Trfase_C_sf"/>
</dbReference>
<dbReference type="SFLD" id="SFLDS00019">
    <property type="entry name" value="Glutathione_Transferase_(cytos"/>
    <property type="match status" value="1"/>
</dbReference>
<evidence type="ECO:0000259" key="2">
    <source>
        <dbReference type="PROSITE" id="PS50405"/>
    </source>
</evidence>
<dbReference type="SFLD" id="SFLDG01150">
    <property type="entry name" value="Main.1:_Beta-like"/>
    <property type="match status" value="1"/>
</dbReference>
<dbReference type="EMBL" id="JAATTO010000031">
    <property type="protein sequence ID" value="MBC9980882.1"/>
    <property type="molecule type" value="Genomic_DNA"/>
</dbReference>
<dbReference type="CDD" id="cd03188">
    <property type="entry name" value="GST_C_Beta"/>
    <property type="match status" value="1"/>
</dbReference>
<reference evidence="3 4" key="1">
    <citation type="journal article" date="2020" name="Arch. Microbiol.">
        <title>Bradyrhizobium campsiandrae sp. nov., a nitrogen-fixing bacterial strain isolated from a native leguminous tree from the Amazon adapted to flooded conditions.</title>
        <authorList>
            <person name="Cabral Michel D."/>
            <person name="Martins da Costa E."/>
            <person name="Azarias Guimaraes A."/>
            <person name="Soares de Carvalho T."/>
            <person name="Santos de Castro Caputo P."/>
            <person name="Willems A."/>
            <person name="de Souza Moreira F.M."/>
        </authorList>
    </citation>
    <scope>NUCLEOTIDE SEQUENCE [LARGE SCALE GENOMIC DNA]</scope>
    <source>
        <strain evidence="4">INPA 384B</strain>
    </source>
</reference>
<comment type="caution">
    <text evidence="3">The sequence shown here is derived from an EMBL/GenBank/DDBJ whole genome shotgun (WGS) entry which is preliminary data.</text>
</comment>
<keyword evidence="4" id="KW-1185">Reference proteome</keyword>